<dbReference type="EMBL" id="JAZAVJ010000066">
    <property type="protein sequence ID" value="KAK7416635.1"/>
    <property type="molecule type" value="Genomic_DNA"/>
</dbReference>
<protein>
    <submittedName>
        <fullName evidence="1">Uncharacterized protein</fullName>
    </submittedName>
</protein>
<proteinExistence type="predicted"/>
<gene>
    <name evidence="1" type="ORF">QQX98_005106</name>
</gene>
<sequence length="104" mass="12466">MPEFSWVHKYWRCEMMYHEYQKGLQQIDQFRLRIPCTLCDLQLPEPPDPESIAAFGILILQLQAAREANWDDELGHDVENDRFTNKIRLGKLLQKWQTVVKDDY</sequence>
<comment type="caution">
    <text evidence="1">The sequence shown here is derived from an EMBL/GenBank/DDBJ whole genome shotgun (WGS) entry which is preliminary data.</text>
</comment>
<evidence type="ECO:0000313" key="2">
    <source>
        <dbReference type="Proteomes" id="UP001498476"/>
    </source>
</evidence>
<accession>A0ABR1H6A0</accession>
<dbReference type="Proteomes" id="UP001498476">
    <property type="component" value="Unassembled WGS sequence"/>
</dbReference>
<reference evidence="1 2" key="1">
    <citation type="journal article" date="2025" name="Microbiol. Resour. Announc.">
        <title>Draft genome sequences for Neonectria magnoliae and Neonectria punicea, canker pathogens of Liriodendron tulipifera and Acer saccharum in West Virginia.</title>
        <authorList>
            <person name="Petronek H.M."/>
            <person name="Kasson M.T."/>
            <person name="Metheny A.M."/>
            <person name="Stauder C.M."/>
            <person name="Lovett B."/>
            <person name="Lynch S.C."/>
            <person name="Garnas J.R."/>
            <person name="Kasson L.R."/>
            <person name="Stajich J.E."/>
        </authorList>
    </citation>
    <scope>NUCLEOTIDE SEQUENCE [LARGE SCALE GENOMIC DNA]</scope>
    <source>
        <strain evidence="1 2">NRRL 64653</strain>
    </source>
</reference>
<name>A0ABR1H6A0_9HYPO</name>
<evidence type="ECO:0000313" key="1">
    <source>
        <dbReference type="EMBL" id="KAK7416635.1"/>
    </source>
</evidence>
<keyword evidence="2" id="KW-1185">Reference proteome</keyword>
<organism evidence="1 2">
    <name type="scientific">Neonectria punicea</name>
    <dbReference type="NCBI Taxonomy" id="979145"/>
    <lineage>
        <taxon>Eukaryota</taxon>
        <taxon>Fungi</taxon>
        <taxon>Dikarya</taxon>
        <taxon>Ascomycota</taxon>
        <taxon>Pezizomycotina</taxon>
        <taxon>Sordariomycetes</taxon>
        <taxon>Hypocreomycetidae</taxon>
        <taxon>Hypocreales</taxon>
        <taxon>Nectriaceae</taxon>
        <taxon>Neonectria</taxon>
    </lineage>
</organism>